<dbReference type="EMBL" id="JACSGT010000001">
    <property type="protein sequence ID" value="MCF2218692.1"/>
    <property type="molecule type" value="Genomic_DNA"/>
</dbReference>
<dbReference type="InterPro" id="IPR050708">
    <property type="entry name" value="T6SS_VgrG/RHS"/>
</dbReference>
<evidence type="ECO:0000313" key="4">
    <source>
        <dbReference type="Proteomes" id="UP001430374"/>
    </source>
</evidence>
<dbReference type="InterPro" id="IPR022385">
    <property type="entry name" value="Rhs_assc_core"/>
</dbReference>
<dbReference type="PANTHER" id="PTHR32305">
    <property type="match status" value="1"/>
</dbReference>
<gene>
    <name evidence="3" type="ORF">H9Q08_05185</name>
</gene>
<organism evidence="3 4">
    <name type="scientific">Chryseobacterium indicum</name>
    <dbReference type="NCBI Taxonomy" id="2766954"/>
    <lineage>
        <taxon>Bacteria</taxon>
        <taxon>Pseudomonadati</taxon>
        <taxon>Bacteroidota</taxon>
        <taxon>Flavobacteriia</taxon>
        <taxon>Flavobacteriales</taxon>
        <taxon>Weeksellaceae</taxon>
        <taxon>Chryseobacterium group</taxon>
        <taxon>Chryseobacterium</taxon>
    </lineage>
</organism>
<evidence type="ECO:0000259" key="2">
    <source>
        <dbReference type="Pfam" id="PF20041"/>
    </source>
</evidence>
<dbReference type="Gene3D" id="2.180.10.10">
    <property type="entry name" value="RHS repeat-associated core"/>
    <property type="match status" value="1"/>
</dbReference>
<dbReference type="Pfam" id="PF20041">
    <property type="entry name" value="DUF6443"/>
    <property type="match status" value="1"/>
</dbReference>
<accession>A0ABS9C3A8</accession>
<feature type="chain" id="PRO_5046978118" evidence="1">
    <location>
        <begin position="31"/>
        <end position="1239"/>
    </location>
</feature>
<dbReference type="PANTHER" id="PTHR32305:SF15">
    <property type="entry name" value="PROTEIN RHSA-RELATED"/>
    <property type="match status" value="1"/>
</dbReference>
<keyword evidence="4" id="KW-1185">Reference proteome</keyword>
<dbReference type="NCBIfam" id="TIGR03696">
    <property type="entry name" value="Rhs_assc_core"/>
    <property type="match status" value="1"/>
</dbReference>
<dbReference type="RefSeq" id="WP_235130402.1">
    <property type="nucleotide sequence ID" value="NZ_JACSGT010000001.1"/>
</dbReference>
<dbReference type="InterPro" id="IPR045619">
    <property type="entry name" value="DUF6443"/>
</dbReference>
<sequence length="1239" mass="137294">MIKNIIERKENSAVKYASLFMLLFSGAALAQNGLSTDKNFIYTKTCLDADCVKKAEAVQYFDGLGRPVQSVAIKATPLGRDMVTPVEYNSVGKQVKDYLPVPQAGTSEGAFYSAPLDAVPAAYGTERIYSEKIYDNVYTNRVKQVVSTGTAWTLKPVNLGYDTNADGEVKKYVLTTAWTDGRTDSQISAAAPYAANQLMKSSVTDPDGNTTTEFTNGEGQTILVRKNDGTQDVDTYYLYNEYGQLAYVIPPLAVNTTLDQTTLDNLCYQYRYDGMGKLVEKKVPGKGWEYMVYDQQDRVIMTQDANLRTAKSSSFSAQGWMFTKYDKFGRVAYTGFYPSADTRTTVQNYVNALSANPGNNETRTSASFSSDGMDIFYSQDAFPSAGIKVLTVNYYDTYPVYSFNPAFPATVMGKGIITDAQNAPISTKALPTMSLVKNIEDNNWTKSYVYYDDKARAVSSYSVNHLGGYTKTESELDFAGVTKQTKTYHKRLDTDTEKVISQVFEYDPQNRVKKIWHQVNSQPQELLAENSYNELSQLTGKKVGNNLQSIDYTYDVRGALTKVNDPANLGTKLFGYELKYFNPENTGSSTGKYNGNIAEVTWKTATDGVKRRYNYQYDALNRLKKGIYSEPETSLPPSNFYNESVTYDMNSNILSLQRFTKGSAGTALRIDDLTYTYTGNRLNSVTDSSTNYSGYPDTSGAAISYDDNGNMISHADKGVLQIDYNFLNQPSLLIFNQTYIPRVLSRPVNIRAFYQYSASGEKLRKMYVHKNPAGSGQETVTTDYLNGFQYESKQINSTPVAATLKFVPTAEGYYDFEKNQYIYSYTDHLGNIRVSYFKNTNGSAEVLEENNFYPFGMKHEGYNQTTGNPAYSYQYNGKELQKETGWSDYGARMYMSDIARWGVIDPLAEQMRRYSPYTYAYNNPVSNIDPDGRKPKSWDDEQANIMYKVAPEGSLWWVYASGSHVGAGMQGGGDGIGDFFGQMKVRSGGGGGGSSASAKDNIDSFVRNGVSYEVAVKVSQNGAISFDDFAGSGNYFKGIDFSGYGDTDPHDIIIRNRKGHIMYRILSKTVYKDVKIDTDIEIGNPMTVNLEDYEKMGAHAVGFSLDYSATLGGGPNGGLAFVYFMAGGDAGSGYVYGYTGGNTGFEASIGVSKFYAKFVDKELKDNFNAAGYAGKSSGHGFGVGVWGYSKSWGNRTNDGELWPGQKSKTTWVTISNGAAYGEMGGKVFWSNYKILKKVF</sequence>
<feature type="signal peptide" evidence="1">
    <location>
        <begin position="1"/>
        <end position="30"/>
    </location>
</feature>
<evidence type="ECO:0000256" key="1">
    <source>
        <dbReference type="SAM" id="SignalP"/>
    </source>
</evidence>
<comment type="caution">
    <text evidence="3">The sequence shown here is derived from an EMBL/GenBank/DDBJ whole genome shotgun (WGS) entry which is preliminary data.</text>
</comment>
<reference evidence="3" key="1">
    <citation type="submission" date="2021-08" db="EMBL/GenBank/DDBJ databases">
        <title>Complete genome sequence of Chryseobacterium sp strain PS-8.</title>
        <authorList>
            <person name="Das S.K."/>
        </authorList>
    </citation>
    <scope>NUCLEOTIDE SEQUENCE</scope>
    <source>
        <strain evidence="3">PS-8</strain>
    </source>
</reference>
<proteinExistence type="predicted"/>
<name>A0ABS9C3A8_9FLAO</name>
<feature type="domain" description="DUF6443" evidence="2">
    <location>
        <begin position="49"/>
        <end position="155"/>
    </location>
</feature>
<dbReference type="Proteomes" id="UP001430374">
    <property type="component" value="Unassembled WGS sequence"/>
</dbReference>
<evidence type="ECO:0000313" key="3">
    <source>
        <dbReference type="EMBL" id="MCF2218692.1"/>
    </source>
</evidence>
<protein>
    <submittedName>
        <fullName evidence="3">DUF6443 domain-containing protein</fullName>
    </submittedName>
</protein>
<keyword evidence="1" id="KW-0732">Signal</keyword>